<sequence length="54" mass="5726">METKQSVEETDGHEEYEAPTATLAGTVGSLAAGSYSSGISDDGDYYTTKYQQQG</sequence>
<evidence type="ECO:0000313" key="2">
    <source>
        <dbReference type="EMBL" id="BAJ30489.1"/>
    </source>
</evidence>
<reference evidence="2 3" key="1">
    <citation type="journal article" date="2010" name="DNA Res.">
        <title>Genome sequence of Kitasatospora setae NBRC 14216T: an evolutionary snapshot of the family Streptomycetaceae.</title>
        <authorList>
            <person name="Ichikawa N."/>
            <person name="Oguchi A."/>
            <person name="Ikeda H."/>
            <person name="Ishikawa J."/>
            <person name="Kitani S."/>
            <person name="Watanabe Y."/>
            <person name="Nakamura S."/>
            <person name="Katano Y."/>
            <person name="Kishi E."/>
            <person name="Sasagawa M."/>
            <person name="Ankai A."/>
            <person name="Fukui S."/>
            <person name="Hashimoto Y."/>
            <person name="Kamata S."/>
            <person name="Otoguro M."/>
            <person name="Tanikawa S."/>
            <person name="Nihira T."/>
            <person name="Horinouchi S."/>
            <person name="Ohnishi Y."/>
            <person name="Hayakawa M."/>
            <person name="Kuzuyama T."/>
            <person name="Arisawa A."/>
            <person name="Nomoto F."/>
            <person name="Miura H."/>
            <person name="Takahashi Y."/>
            <person name="Fujita N."/>
        </authorList>
    </citation>
    <scope>NUCLEOTIDE SEQUENCE [LARGE SCALE GENOMIC DNA]</scope>
    <source>
        <strain evidence="3">ATCC 33774 / DSM 43861 / JCM 3304 / KCC A-0304 / NBRC 14216 / KM-6054</strain>
    </source>
</reference>
<feature type="region of interest" description="Disordered" evidence="1">
    <location>
        <begin position="1"/>
        <end position="22"/>
    </location>
</feature>
<evidence type="ECO:0000313" key="3">
    <source>
        <dbReference type="Proteomes" id="UP000007076"/>
    </source>
</evidence>
<protein>
    <submittedName>
        <fullName evidence="2">Uncharacterized protein</fullName>
    </submittedName>
</protein>
<organism evidence="2 3">
    <name type="scientific">Kitasatospora setae (strain ATCC 33774 / DSM 43861 / JCM 3304 / KCC A-0304 / NBRC 14216 / KM-6054)</name>
    <name type="common">Streptomyces setae</name>
    <dbReference type="NCBI Taxonomy" id="452652"/>
    <lineage>
        <taxon>Bacteria</taxon>
        <taxon>Bacillati</taxon>
        <taxon>Actinomycetota</taxon>
        <taxon>Actinomycetes</taxon>
        <taxon>Kitasatosporales</taxon>
        <taxon>Streptomycetaceae</taxon>
        <taxon>Kitasatospora</taxon>
    </lineage>
</organism>
<accession>E4NG59</accession>
<dbReference type="EMBL" id="AP010968">
    <property type="protein sequence ID" value="BAJ30489.1"/>
    <property type="molecule type" value="Genomic_DNA"/>
</dbReference>
<name>E4NG59_KITSK</name>
<dbReference type="HOGENOM" id="CLU_3044324_0_0_11"/>
<dbReference type="Proteomes" id="UP000007076">
    <property type="component" value="Chromosome"/>
</dbReference>
<dbReference type="STRING" id="452652.KSE_47090"/>
<dbReference type="RefSeq" id="WP_014137788.1">
    <property type="nucleotide sequence ID" value="NC_016109.1"/>
</dbReference>
<gene>
    <name evidence="2" type="ordered locus">KSE_47090</name>
</gene>
<dbReference type="AlphaFoldDB" id="E4NG59"/>
<keyword evidence="3" id="KW-1185">Reference proteome</keyword>
<dbReference type="PATRIC" id="fig|452652.3.peg.4697"/>
<evidence type="ECO:0000256" key="1">
    <source>
        <dbReference type="SAM" id="MobiDB-lite"/>
    </source>
</evidence>
<dbReference type="KEGG" id="ksk:KSE_47090"/>
<proteinExistence type="predicted"/>